<dbReference type="Proteomes" id="UP001519887">
    <property type="component" value="Unassembled WGS sequence"/>
</dbReference>
<keyword evidence="10" id="KW-1185">Reference proteome</keyword>
<comment type="caution">
    <text evidence="9">The sequence shown here is derived from an EMBL/GenBank/DDBJ whole genome shotgun (WGS) entry which is preliminary data.</text>
</comment>
<reference evidence="9 10" key="1">
    <citation type="submission" date="2021-07" db="EMBL/GenBank/DDBJ databases">
        <title>Paenibacillus radiodurans sp. nov., isolated from the southeastern edge of Tengger Desert.</title>
        <authorList>
            <person name="Zhang G."/>
        </authorList>
    </citation>
    <scope>NUCLEOTIDE SEQUENCE [LARGE SCALE GENOMIC DNA]</scope>
    <source>
        <strain evidence="9 10">CCM 7311</strain>
    </source>
</reference>
<protein>
    <submittedName>
        <fullName evidence="9">Sugar ABC transporter permease</fullName>
    </submittedName>
</protein>
<feature type="transmembrane region" description="Helical" evidence="7">
    <location>
        <begin position="23"/>
        <end position="46"/>
    </location>
</feature>
<keyword evidence="6 7" id="KW-0472">Membrane</keyword>
<comment type="subcellular location">
    <subcellularLocation>
        <location evidence="1 7">Cell membrane</location>
        <topology evidence="1 7">Multi-pass membrane protein</topology>
    </subcellularLocation>
</comment>
<sequence length="308" mass="34861">MQSAVPLKQTKSKGMSRMRRNDYFWAYVMIAPTMIGTGIFSIWPLIQTFYLSFTKWDAFGTYNWTGTENYQRMASDPELWSSLKNTLVFTVCTVPVSLIISTIIAILLNQKIRAIPLYRTLYFLPVVTMPAAVAMVWKWLYNADFGLLNYVLGFFTSVHVGWVSDPSIALYSIAVVSVWGGIGYNMIILISGLQGISSSFYEAASIDGASTMTRLFRITLPLLTPTFFFLTITSLIGSLQVFELIFMMIGPNSIAIDATQTIVYYFYETAFLDNDKGYATAVALLLFVIILLVTVIQFIFQKKWVHYE</sequence>
<evidence type="ECO:0000256" key="3">
    <source>
        <dbReference type="ARBA" id="ARBA00022475"/>
    </source>
</evidence>
<dbReference type="InterPro" id="IPR051393">
    <property type="entry name" value="ABC_transporter_permease"/>
</dbReference>
<proteinExistence type="inferred from homology"/>
<feature type="transmembrane region" description="Helical" evidence="7">
    <location>
        <begin position="216"/>
        <end position="237"/>
    </location>
</feature>
<evidence type="ECO:0000256" key="6">
    <source>
        <dbReference type="ARBA" id="ARBA00023136"/>
    </source>
</evidence>
<keyword evidence="2 7" id="KW-0813">Transport</keyword>
<evidence type="ECO:0000256" key="4">
    <source>
        <dbReference type="ARBA" id="ARBA00022692"/>
    </source>
</evidence>
<evidence type="ECO:0000256" key="2">
    <source>
        <dbReference type="ARBA" id="ARBA00022448"/>
    </source>
</evidence>
<feature type="transmembrane region" description="Helical" evidence="7">
    <location>
        <begin position="244"/>
        <end position="266"/>
    </location>
</feature>
<dbReference type="PROSITE" id="PS50928">
    <property type="entry name" value="ABC_TM1"/>
    <property type="match status" value="1"/>
</dbReference>
<comment type="similarity">
    <text evidence="7">Belongs to the binding-protein-dependent transport system permease family.</text>
</comment>
<name>A0ABS7BVZ7_9BACL</name>
<evidence type="ECO:0000256" key="5">
    <source>
        <dbReference type="ARBA" id="ARBA00022989"/>
    </source>
</evidence>
<feature type="domain" description="ABC transmembrane type-1" evidence="8">
    <location>
        <begin position="83"/>
        <end position="297"/>
    </location>
</feature>
<dbReference type="Gene3D" id="1.10.3720.10">
    <property type="entry name" value="MetI-like"/>
    <property type="match status" value="1"/>
</dbReference>
<evidence type="ECO:0000313" key="10">
    <source>
        <dbReference type="Proteomes" id="UP001519887"/>
    </source>
</evidence>
<dbReference type="RefSeq" id="WP_210045938.1">
    <property type="nucleotide sequence ID" value="NZ_JBHLVU010000015.1"/>
</dbReference>
<dbReference type="InterPro" id="IPR035906">
    <property type="entry name" value="MetI-like_sf"/>
</dbReference>
<dbReference type="PANTHER" id="PTHR30193">
    <property type="entry name" value="ABC TRANSPORTER PERMEASE PROTEIN"/>
    <property type="match status" value="1"/>
</dbReference>
<dbReference type="SUPFAM" id="SSF161098">
    <property type="entry name" value="MetI-like"/>
    <property type="match status" value="1"/>
</dbReference>
<evidence type="ECO:0000259" key="8">
    <source>
        <dbReference type="PROSITE" id="PS50928"/>
    </source>
</evidence>
<organism evidence="9 10">
    <name type="scientific">Paenibacillus sepulcri</name>
    <dbReference type="NCBI Taxonomy" id="359917"/>
    <lineage>
        <taxon>Bacteria</taxon>
        <taxon>Bacillati</taxon>
        <taxon>Bacillota</taxon>
        <taxon>Bacilli</taxon>
        <taxon>Bacillales</taxon>
        <taxon>Paenibacillaceae</taxon>
        <taxon>Paenibacillus</taxon>
    </lineage>
</organism>
<keyword evidence="5 7" id="KW-1133">Transmembrane helix</keyword>
<dbReference type="Pfam" id="PF00528">
    <property type="entry name" value="BPD_transp_1"/>
    <property type="match status" value="1"/>
</dbReference>
<dbReference type="EMBL" id="JAHZIK010000020">
    <property type="protein sequence ID" value="MBW7452830.1"/>
    <property type="molecule type" value="Genomic_DNA"/>
</dbReference>
<keyword evidence="3" id="KW-1003">Cell membrane</keyword>
<feature type="transmembrane region" description="Helical" evidence="7">
    <location>
        <begin position="120"/>
        <end position="141"/>
    </location>
</feature>
<gene>
    <name evidence="9" type="ORF">K0U00_02075</name>
</gene>
<dbReference type="InterPro" id="IPR000515">
    <property type="entry name" value="MetI-like"/>
</dbReference>
<evidence type="ECO:0000256" key="1">
    <source>
        <dbReference type="ARBA" id="ARBA00004651"/>
    </source>
</evidence>
<dbReference type="CDD" id="cd06261">
    <property type="entry name" value="TM_PBP2"/>
    <property type="match status" value="1"/>
</dbReference>
<feature type="transmembrane region" description="Helical" evidence="7">
    <location>
        <begin position="87"/>
        <end position="108"/>
    </location>
</feature>
<keyword evidence="4 7" id="KW-0812">Transmembrane</keyword>
<evidence type="ECO:0000256" key="7">
    <source>
        <dbReference type="RuleBase" id="RU363032"/>
    </source>
</evidence>
<feature type="transmembrane region" description="Helical" evidence="7">
    <location>
        <begin position="170"/>
        <end position="196"/>
    </location>
</feature>
<evidence type="ECO:0000313" key="9">
    <source>
        <dbReference type="EMBL" id="MBW7452830.1"/>
    </source>
</evidence>
<feature type="transmembrane region" description="Helical" evidence="7">
    <location>
        <begin position="278"/>
        <end position="300"/>
    </location>
</feature>
<dbReference type="SUPFAM" id="SSF160964">
    <property type="entry name" value="MalF N-terminal region-like"/>
    <property type="match status" value="1"/>
</dbReference>
<accession>A0ABS7BVZ7</accession>
<feature type="transmembrane region" description="Helical" evidence="7">
    <location>
        <begin position="147"/>
        <end position="163"/>
    </location>
</feature>
<dbReference type="PANTHER" id="PTHR30193:SF37">
    <property type="entry name" value="INNER MEMBRANE ABC TRANSPORTER PERMEASE PROTEIN YCJO"/>
    <property type="match status" value="1"/>
</dbReference>